<evidence type="ECO:0000256" key="6">
    <source>
        <dbReference type="ARBA" id="ARBA00023136"/>
    </source>
</evidence>
<feature type="transmembrane region" description="Helical" evidence="8">
    <location>
        <begin position="436"/>
        <end position="453"/>
    </location>
</feature>
<protein>
    <submittedName>
        <fullName evidence="9">Polyprenol phosphomannose-dependent alpha 1,6 mannosyltransferase MptB</fullName>
    </submittedName>
</protein>
<proteinExistence type="inferred from homology"/>
<dbReference type="RefSeq" id="WP_186347092.1">
    <property type="nucleotide sequence ID" value="NZ_BMMR01000010.1"/>
</dbReference>
<keyword evidence="10" id="KW-1185">Reference proteome</keyword>
<dbReference type="EMBL" id="JACMYC010000013">
    <property type="protein sequence ID" value="MBC2961891.1"/>
    <property type="molecule type" value="Genomic_DNA"/>
</dbReference>
<evidence type="ECO:0000256" key="7">
    <source>
        <dbReference type="ARBA" id="ARBA00043987"/>
    </source>
</evidence>
<feature type="transmembrane region" description="Helical" evidence="8">
    <location>
        <begin position="371"/>
        <end position="392"/>
    </location>
</feature>
<feature type="transmembrane region" description="Helical" evidence="8">
    <location>
        <begin position="39"/>
        <end position="59"/>
    </location>
</feature>
<comment type="caution">
    <text evidence="9">The sequence shown here is derived from an EMBL/GenBank/DDBJ whole genome shotgun (WGS) entry which is preliminary data.</text>
</comment>
<organism evidence="9 10">
    <name type="scientific">Nocardioides deserti</name>
    <dbReference type="NCBI Taxonomy" id="1588644"/>
    <lineage>
        <taxon>Bacteria</taxon>
        <taxon>Bacillati</taxon>
        <taxon>Actinomycetota</taxon>
        <taxon>Actinomycetes</taxon>
        <taxon>Propionibacteriales</taxon>
        <taxon>Nocardioidaceae</taxon>
        <taxon>Nocardioides</taxon>
    </lineage>
</organism>
<evidence type="ECO:0000256" key="1">
    <source>
        <dbReference type="ARBA" id="ARBA00004141"/>
    </source>
</evidence>
<comment type="subcellular location">
    <subcellularLocation>
        <location evidence="1">Membrane</location>
        <topology evidence="1">Multi-pass membrane protein</topology>
    </subcellularLocation>
</comment>
<evidence type="ECO:0000313" key="10">
    <source>
        <dbReference type="Proteomes" id="UP000604001"/>
    </source>
</evidence>
<comment type="similarity">
    <text evidence="7">Belongs to the MptA/B family.</text>
</comment>
<dbReference type="InterPro" id="IPR049829">
    <property type="entry name" value="MptA/B-like"/>
</dbReference>
<evidence type="ECO:0000256" key="3">
    <source>
        <dbReference type="ARBA" id="ARBA00022679"/>
    </source>
</evidence>
<evidence type="ECO:0000256" key="5">
    <source>
        <dbReference type="ARBA" id="ARBA00022989"/>
    </source>
</evidence>
<feature type="transmembrane region" description="Helical" evidence="8">
    <location>
        <begin position="249"/>
        <end position="270"/>
    </location>
</feature>
<keyword evidence="3" id="KW-0808">Transferase</keyword>
<feature type="transmembrane region" description="Helical" evidence="8">
    <location>
        <begin position="163"/>
        <end position="180"/>
    </location>
</feature>
<gene>
    <name evidence="9" type="primary">mptB</name>
    <name evidence="9" type="ORF">H7344_16470</name>
</gene>
<feature type="transmembrane region" description="Helical" evidence="8">
    <location>
        <begin position="216"/>
        <end position="237"/>
    </location>
</feature>
<evidence type="ECO:0000313" key="9">
    <source>
        <dbReference type="EMBL" id="MBC2961891.1"/>
    </source>
</evidence>
<accession>A0ABR6UBT0</accession>
<keyword evidence="6 8" id="KW-0472">Membrane</keyword>
<evidence type="ECO:0000256" key="8">
    <source>
        <dbReference type="SAM" id="Phobius"/>
    </source>
</evidence>
<reference evidence="9 10" key="1">
    <citation type="submission" date="2020-08" db="EMBL/GenBank/DDBJ databases">
        <title>novel species in genus Nocardioides.</title>
        <authorList>
            <person name="Zhang G."/>
        </authorList>
    </citation>
    <scope>NUCLEOTIDE SEQUENCE [LARGE SCALE GENOMIC DNA]</scope>
    <source>
        <strain evidence="9 10">SC8A-24</strain>
    </source>
</reference>
<feature type="transmembrane region" description="Helical" evidence="8">
    <location>
        <begin position="277"/>
        <end position="301"/>
    </location>
</feature>
<dbReference type="NCBIfam" id="NF038066">
    <property type="entry name" value="MptB"/>
    <property type="match status" value="1"/>
</dbReference>
<keyword evidence="4 8" id="KW-0812">Transmembrane</keyword>
<sequence>MIARGLLGSVLVLLGGLVVSVLPAASPLDDLPLRHHTPGRLVGLVVVVGGLGLLGWAWLELLRAVRRGAGGMLLVHRAAASWSLPLLLAPPMFSRDGWSYAAQGVMARVGVSPYEHGPSVLPGAVVEPVDPMWLDTTTPYGPLPLAWGALAAGFTREPWDLVVAHRLLALVGLALLAWAVPRLAAAAGGDPVRAAAVVLPGPLVVAHGVAGLHNDLLMVGLAAVALVLAVEGHWALGAGVGGAAAAVKLPGGLVCVAIALVSLPAGAAVVDRLRRLAAVGGVSVGVLVGCGVATGLGIGWVHALSVPGVVHTPLSLTTQVGRAIAWAQEAGGLPGPDPVEMVRTAGTLLALGYVAWCALREPTGAPAAAVRVAGLTALAAVVLGPVVHHWYALWAVPFLAATRLGPRASGALVGLVGLGGLVAPLDSSLRARGTDIVVAVLLVVGVAVTQAVGHRRALATAPEQRERALR</sequence>
<evidence type="ECO:0000256" key="2">
    <source>
        <dbReference type="ARBA" id="ARBA00022676"/>
    </source>
</evidence>
<evidence type="ECO:0000256" key="4">
    <source>
        <dbReference type="ARBA" id="ARBA00022692"/>
    </source>
</evidence>
<feature type="transmembrane region" description="Helical" evidence="8">
    <location>
        <begin position="341"/>
        <end position="359"/>
    </location>
</feature>
<dbReference type="GO" id="GO:0016757">
    <property type="term" value="F:glycosyltransferase activity"/>
    <property type="evidence" value="ECO:0007669"/>
    <property type="project" value="UniProtKB-KW"/>
</dbReference>
<feature type="transmembrane region" description="Helical" evidence="8">
    <location>
        <begin position="404"/>
        <end position="424"/>
    </location>
</feature>
<feature type="transmembrane region" description="Helical" evidence="8">
    <location>
        <begin position="192"/>
        <end position="209"/>
    </location>
</feature>
<keyword evidence="2 9" id="KW-0328">Glycosyltransferase</keyword>
<keyword evidence="5 8" id="KW-1133">Transmembrane helix</keyword>
<dbReference type="Proteomes" id="UP000604001">
    <property type="component" value="Unassembled WGS sequence"/>
</dbReference>
<dbReference type="Pfam" id="PF26314">
    <property type="entry name" value="MptA_B_family"/>
    <property type="match status" value="1"/>
</dbReference>
<name>A0ABR6UBT0_9ACTN</name>